<gene>
    <name evidence="1" type="ORF">VF08_02975</name>
</gene>
<proteinExistence type="predicted"/>
<organism evidence="1 2">
    <name type="scientific">Nostoc linckia z8</name>
    <dbReference type="NCBI Taxonomy" id="1628746"/>
    <lineage>
        <taxon>Bacteria</taxon>
        <taxon>Bacillati</taxon>
        <taxon>Cyanobacteriota</taxon>
        <taxon>Cyanophyceae</taxon>
        <taxon>Nostocales</taxon>
        <taxon>Nostocaceae</taxon>
        <taxon>Nostoc</taxon>
    </lineage>
</organism>
<accession>A0A9Q5ZGE4</accession>
<dbReference type="AlphaFoldDB" id="A0A9Q5ZGE4"/>
<dbReference type="RefSeq" id="WP_099066496.1">
    <property type="nucleotide sequence ID" value="NZ_LAHD01000005.1"/>
</dbReference>
<evidence type="ECO:0000313" key="1">
    <source>
        <dbReference type="EMBL" id="PHK06716.1"/>
    </source>
</evidence>
<dbReference type="EMBL" id="LAHD01000005">
    <property type="protein sequence ID" value="PHK06716.1"/>
    <property type="molecule type" value="Genomic_DNA"/>
</dbReference>
<sequence>MWKRLDFIDGDFTLLFKSDIPGQLHLQIRAYHLELQQELSGIPVWPVDEVSAVLYANFGKHYHKITELLKLDCDRLTDESRHLLLVCSAPVGEGENFRPGLSYLEQLMGYSLEEKPMQSTFIGAPPPTTGDYILDVKTDLYLIFKRHAPKLWQTHSLEECALLCKQASERMKDPDEREEFTGWDKKTEVVDDEIFLEKKLYILERLSAIGVIPPEGF</sequence>
<reference evidence="1 2" key="1">
    <citation type="submission" date="2015-02" db="EMBL/GenBank/DDBJ databases">
        <title>Nostoc linckia genome annotation.</title>
        <authorList>
            <person name="Zhou Z."/>
        </authorList>
    </citation>
    <scope>NUCLEOTIDE SEQUENCE [LARGE SCALE GENOMIC DNA]</scope>
    <source>
        <strain evidence="2">z8</strain>
    </source>
</reference>
<dbReference type="GeneID" id="57094414"/>
<dbReference type="Proteomes" id="UP000222310">
    <property type="component" value="Unassembled WGS sequence"/>
</dbReference>
<name>A0A9Q5ZGE4_NOSLI</name>
<protein>
    <submittedName>
        <fullName evidence="1">Uncharacterized protein</fullName>
    </submittedName>
</protein>
<evidence type="ECO:0000313" key="2">
    <source>
        <dbReference type="Proteomes" id="UP000222310"/>
    </source>
</evidence>
<comment type="caution">
    <text evidence="1">The sequence shown here is derived from an EMBL/GenBank/DDBJ whole genome shotgun (WGS) entry which is preliminary data.</text>
</comment>